<comment type="caution">
    <text evidence="2">The sequence shown here is derived from an EMBL/GenBank/DDBJ whole genome shotgun (WGS) entry which is preliminary data.</text>
</comment>
<dbReference type="InterPro" id="IPR036366">
    <property type="entry name" value="PGBDSf"/>
</dbReference>
<dbReference type="InterPro" id="IPR002477">
    <property type="entry name" value="Peptidoglycan-bd-like"/>
</dbReference>
<sequence length="38" mass="4156">MRHLQELLTGQGHVLGKIDGDFGERTDAAVRIFQSSTA</sequence>
<name>A0ABT8D9R9_9RHOB</name>
<dbReference type="SUPFAM" id="SSF47090">
    <property type="entry name" value="PGBD-like"/>
    <property type="match status" value="1"/>
</dbReference>
<dbReference type="InterPro" id="IPR036365">
    <property type="entry name" value="PGBD-like_sf"/>
</dbReference>
<dbReference type="Proteomes" id="UP001243846">
    <property type="component" value="Unassembled WGS sequence"/>
</dbReference>
<proteinExistence type="predicted"/>
<reference evidence="3" key="1">
    <citation type="journal article" date="2019" name="Int. J. Syst. Evol. Microbiol.">
        <title>The Global Catalogue of Microorganisms (GCM) 10K type strain sequencing project: providing services to taxonomists for standard genome sequencing and annotation.</title>
        <authorList>
            <consortium name="The Broad Institute Genomics Platform"/>
            <consortium name="The Broad Institute Genome Sequencing Center for Infectious Disease"/>
            <person name="Wu L."/>
            <person name="Ma J."/>
        </authorList>
    </citation>
    <scope>NUCLEOTIDE SEQUENCE [LARGE SCALE GENOMIC DNA]</scope>
    <source>
        <strain evidence="3">CECT 8482</strain>
    </source>
</reference>
<evidence type="ECO:0000313" key="2">
    <source>
        <dbReference type="EMBL" id="MDN3712177.1"/>
    </source>
</evidence>
<gene>
    <name evidence="2" type="ORF">QWZ10_10940</name>
</gene>
<evidence type="ECO:0000313" key="3">
    <source>
        <dbReference type="Proteomes" id="UP001243846"/>
    </source>
</evidence>
<dbReference type="Gene3D" id="1.10.101.10">
    <property type="entry name" value="PGBD-like superfamily/PGBD"/>
    <property type="match status" value="1"/>
</dbReference>
<protein>
    <submittedName>
        <fullName evidence="2">Peptidoglycan-binding domain-containing protein</fullName>
    </submittedName>
</protein>
<dbReference type="Pfam" id="PF01471">
    <property type="entry name" value="PG_binding_1"/>
    <property type="match status" value="1"/>
</dbReference>
<organism evidence="2 3">
    <name type="scientific">Paracoccus cavernae</name>
    <dbReference type="NCBI Taxonomy" id="1571207"/>
    <lineage>
        <taxon>Bacteria</taxon>
        <taxon>Pseudomonadati</taxon>
        <taxon>Pseudomonadota</taxon>
        <taxon>Alphaproteobacteria</taxon>
        <taxon>Rhodobacterales</taxon>
        <taxon>Paracoccaceae</taxon>
        <taxon>Paracoccus</taxon>
    </lineage>
</organism>
<accession>A0ABT8D9R9</accession>
<keyword evidence="3" id="KW-1185">Reference proteome</keyword>
<feature type="domain" description="Peptidoglycan binding-like" evidence="1">
    <location>
        <begin position="2"/>
        <end position="35"/>
    </location>
</feature>
<dbReference type="EMBL" id="JAUFRC010000001">
    <property type="protein sequence ID" value="MDN3712177.1"/>
    <property type="molecule type" value="Genomic_DNA"/>
</dbReference>
<evidence type="ECO:0000259" key="1">
    <source>
        <dbReference type="Pfam" id="PF01471"/>
    </source>
</evidence>